<evidence type="ECO:0000313" key="2">
    <source>
        <dbReference type="Proteomes" id="UP001595555"/>
    </source>
</evidence>
<accession>A0ABV7FJ51</accession>
<dbReference type="GO" id="GO:0016491">
    <property type="term" value="F:oxidoreductase activity"/>
    <property type="evidence" value="ECO:0007669"/>
    <property type="project" value="UniProtKB-KW"/>
</dbReference>
<dbReference type="InterPro" id="IPR006905">
    <property type="entry name" value="Flavin_halogenase"/>
</dbReference>
<organism evidence="1 2">
    <name type="scientific">Cellvibrio fontiphilus</name>
    <dbReference type="NCBI Taxonomy" id="1815559"/>
    <lineage>
        <taxon>Bacteria</taxon>
        <taxon>Pseudomonadati</taxon>
        <taxon>Pseudomonadota</taxon>
        <taxon>Gammaproteobacteria</taxon>
        <taxon>Cellvibrionales</taxon>
        <taxon>Cellvibrionaceae</taxon>
        <taxon>Cellvibrio</taxon>
    </lineage>
</organism>
<gene>
    <name evidence="1" type="ORF">ACFODX_10200</name>
</gene>
<dbReference type="InterPro" id="IPR033856">
    <property type="entry name" value="Trp_halogen"/>
</dbReference>
<reference evidence="2" key="1">
    <citation type="journal article" date="2019" name="Int. J. Syst. Evol. Microbiol.">
        <title>The Global Catalogue of Microorganisms (GCM) 10K type strain sequencing project: providing services to taxonomists for standard genome sequencing and annotation.</title>
        <authorList>
            <consortium name="The Broad Institute Genomics Platform"/>
            <consortium name="The Broad Institute Genome Sequencing Center for Infectious Disease"/>
            <person name="Wu L."/>
            <person name="Ma J."/>
        </authorList>
    </citation>
    <scope>NUCLEOTIDE SEQUENCE [LARGE SCALE GENOMIC DNA]</scope>
    <source>
        <strain evidence="2">KCTC 52237</strain>
    </source>
</reference>
<keyword evidence="1" id="KW-0560">Oxidoreductase</keyword>
<dbReference type="PANTHER" id="PTHR43747">
    <property type="entry name" value="FAD-BINDING PROTEIN"/>
    <property type="match status" value="1"/>
</dbReference>
<sequence>MIKNIVILGGGTAGWMAANILAKRWAKHLIQVTLVESSDIGIIGVGEGSTPQLKSFFDYMEIAEEEWMPACNATYKTGIRFSNWSSKPGFDSYFHPFPAQPDDYSAPAFFYNSFVRRKGIDVDAHPDKFFLATYLAENLLGPKPDHNFPFQLGYGYHFDSSLVGAFLKKHALKLGVHYLDAKITDVKLDANGNIGQLVTDQQQAINADFYIDCSGFSATLIQQALKTPFVSFGKNLFNDSAVVMPTPAAADIAPQTKATALSSGWMWSIPLTNRTGNGYVYSSNYLSADAAETEIRKQLDLLDSNVAVRHLKMRVGRVERHWVKNCLAVGLSQGFIEPLEATALHLVQETILGFAEAMEQGDFTEREQKNFNQSINQRFEAVRDYIVCHYRVNSRTDSQYWLDNANNNYLSDSLRELLQVWVGGGNLTQEIERQKIGSYYPSASWHCLLAGYGVFPTKEQLSPGNEIAHKYNISNIQDFIRRCALNFKPHREQLNDLVAKKQVM</sequence>
<dbReference type="InterPro" id="IPR036188">
    <property type="entry name" value="FAD/NAD-bd_sf"/>
</dbReference>
<dbReference type="PANTHER" id="PTHR43747:SF4">
    <property type="entry name" value="FLAVIN-DEPENDENT TRYPTOPHAN HALOGENASE"/>
    <property type="match status" value="1"/>
</dbReference>
<name>A0ABV7FJ51_9GAMM</name>
<dbReference type="Pfam" id="PF04820">
    <property type="entry name" value="Trp_halogenase"/>
    <property type="match status" value="1"/>
</dbReference>
<dbReference type="EC" id="1.14.19.-" evidence="1"/>
<dbReference type="SUPFAM" id="SSF51905">
    <property type="entry name" value="FAD/NAD(P)-binding domain"/>
    <property type="match status" value="1"/>
</dbReference>
<proteinExistence type="predicted"/>
<dbReference type="Proteomes" id="UP001595555">
    <property type="component" value="Unassembled WGS sequence"/>
</dbReference>
<protein>
    <submittedName>
        <fullName evidence="1">Tryptophan halogenase family protein</fullName>
        <ecNumber evidence="1">1.14.19.-</ecNumber>
    </submittedName>
</protein>
<evidence type="ECO:0000313" key="1">
    <source>
        <dbReference type="EMBL" id="MFC3115929.1"/>
    </source>
</evidence>
<dbReference type="Gene3D" id="3.50.50.60">
    <property type="entry name" value="FAD/NAD(P)-binding domain"/>
    <property type="match status" value="1"/>
</dbReference>
<dbReference type="RefSeq" id="WP_378118715.1">
    <property type="nucleotide sequence ID" value="NZ_JBHRTF010000004.1"/>
</dbReference>
<dbReference type="EMBL" id="JBHRTF010000004">
    <property type="protein sequence ID" value="MFC3115929.1"/>
    <property type="molecule type" value="Genomic_DNA"/>
</dbReference>
<comment type="caution">
    <text evidence="1">The sequence shown here is derived from an EMBL/GenBank/DDBJ whole genome shotgun (WGS) entry which is preliminary data.</text>
</comment>
<keyword evidence="2" id="KW-1185">Reference proteome</keyword>
<dbReference type="PIRSF" id="PIRSF011396">
    <property type="entry name" value="Trp_halogenase"/>
    <property type="match status" value="1"/>
</dbReference>
<dbReference type="InterPro" id="IPR050816">
    <property type="entry name" value="Flavin-dep_Halogenase_NPB"/>
</dbReference>